<dbReference type="InterPro" id="IPR007219">
    <property type="entry name" value="XnlR_reg_dom"/>
</dbReference>
<dbReference type="InterPro" id="IPR001138">
    <property type="entry name" value="Zn2Cys6_DnaBD"/>
</dbReference>
<feature type="compositionally biased region" description="Low complexity" evidence="3">
    <location>
        <begin position="84"/>
        <end position="112"/>
    </location>
</feature>
<dbReference type="PANTHER" id="PTHR47425:SF3">
    <property type="entry name" value="ZN(II)2CYS6 TRANSCRIPTION FACTOR (EUROFUNG)"/>
    <property type="match status" value="1"/>
</dbReference>
<dbReference type="EMBL" id="JAGMUV010000004">
    <property type="protein sequence ID" value="KAH7161844.1"/>
    <property type="molecule type" value="Genomic_DNA"/>
</dbReference>
<accession>A0A9P9JCW9</accession>
<evidence type="ECO:0000313" key="6">
    <source>
        <dbReference type="Proteomes" id="UP000738349"/>
    </source>
</evidence>
<feature type="compositionally biased region" description="Polar residues" evidence="3">
    <location>
        <begin position="167"/>
        <end position="187"/>
    </location>
</feature>
<dbReference type="SUPFAM" id="SSF57701">
    <property type="entry name" value="Zn2/Cys6 DNA-binding domain"/>
    <property type="match status" value="1"/>
</dbReference>
<feature type="region of interest" description="Disordered" evidence="3">
    <location>
        <begin position="65"/>
        <end position="117"/>
    </location>
</feature>
<dbReference type="PANTHER" id="PTHR47425">
    <property type="entry name" value="FARB-RELATED"/>
    <property type="match status" value="1"/>
</dbReference>
<dbReference type="InterPro" id="IPR052761">
    <property type="entry name" value="Fungal_Detox/Toxin_TFs"/>
</dbReference>
<dbReference type="GO" id="GO:0008270">
    <property type="term" value="F:zinc ion binding"/>
    <property type="evidence" value="ECO:0007669"/>
    <property type="project" value="InterPro"/>
</dbReference>
<dbReference type="GO" id="GO:0006351">
    <property type="term" value="P:DNA-templated transcription"/>
    <property type="evidence" value="ECO:0007669"/>
    <property type="project" value="InterPro"/>
</dbReference>
<evidence type="ECO:0000256" key="2">
    <source>
        <dbReference type="ARBA" id="ARBA00023242"/>
    </source>
</evidence>
<sequence length="718" mass="80401">MESPPSSSRPRRITRASKRAAVACKACNQRKVRCTVTLSGRPCANCTVDGVPCEILGRKRRHNSYLLPGVSDSPGEDQDESRLSTQTPQQTPQQTPPVQVTPSTPSVTHTSQADVSSTVAAQEKIEVAQYEASGNDECSNHQDDTQTPRPFAMEHTPALENPPFANTAASPSPRAQTEPSEASRQSKFTAYPEILETISSPEDRVPFYPGDKRGPAILIDICDPNRSLKSNLFFVPMPSIESLLPEDVSYLRSKGAFSLPARHIQEALIRCYFHHVHPFSPILEPDDFISKYEKGHVSLLLLWSMFLAAASFIDESYFSDDFYPTRSDMKRAVYRGAKALYDVDYEQDKITLIQSVFLLSHWYNNSEDRTGPWHWTGIAISLSHTIGLHRQPVITPETSEVVRPCWRRLWWSIYIREVWLSLGQGRPIRISLKDCDTPMVGPYDEDRLPSARNSEKYLPSNLTKLFALWVSLARLSRVLGTILSTNYAAHSTKPSRAEIESDEREIRECNCIVAERTKPDPVLSSHIYQFKLYLEASIIVLYRPFVLEPPLDVSSSEQASWKTLACQKTRAAASEATGAVNSMLAEDLLKLCLTITVLAMGPPMQIHLFESTSSKHLLRQTGKHNLALCMLAMNELRKSYVSADAAYELFDRAIGKVDAARARKEQSSASSDFSNDDSMQTDHIWGSYPEGYDILVGGIVSDVWMPFLNNGTDYGPWI</sequence>
<dbReference type="SMART" id="SM00066">
    <property type="entry name" value="GAL4"/>
    <property type="match status" value="1"/>
</dbReference>
<proteinExistence type="predicted"/>
<dbReference type="AlphaFoldDB" id="A0A9P9JCW9"/>
<dbReference type="OrthoDB" id="4161332at2759"/>
<dbReference type="CDD" id="cd12148">
    <property type="entry name" value="fungal_TF_MHR"/>
    <property type="match status" value="1"/>
</dbReference>
<dbReference type="Proteomes" id="UP000738349">
    <property type="component" value="Unassembled WGS sequence"/>
</dbReference>
<dbReference type="InterPro" id="IPR036864">
    <property type="entry name" value="Zn2-C6_fun-type_DNA-bd_sf"/>
</dbReference>
<dbReference type="SMART" id="SM00906">
    <property type="entry name" value="Fungal_trans"/>
    <property type="match status" value="1"/>
</dbReference>
<dbReference type="GO" id="GO:0000981">
    <property type="term" value="F:DNA-binding transcription factor activity, RNA polymerase II-specific"/>
    <property type="evidence" value="ECO:0007669"/>
    <property type="project" value="InterPro"/>
</dbReference>
<evidence type="ECO:0000313" key="5">
    <source>
        <dbReference type="EMBL" id="KAH7161844.1"/>
    </source>
</evidence>
<feature type="domain" description="Zn(2)-C6 fungal-type" evidence="4">
    <location>
        <begin position="23"/>
        <end position="55"/>
    </location>
</feature>
<keyword evidence="1" id="KW-0479">Metal-binding</keyword>
<organism evidence="5 6">
    <name type="scientific">Dactylonectria macrodidyma</name>
    <dbReference type="NCBI Taxonomy" id="307937"/>
    <lineage>
        <taxon>Eukaryota</taxon>
        <taxon>Fungi</taxon>
        <taxon>Dikarya</taxon>
        <taxon>Ascomycota</taxon>
        <taxon>Pezizomycotina</taxon>
        <taxon>Sordariomycetes</taxon>
        <taxon>Hypocreomycetidae</taxon>
        <taxon>Hypocreales</taxon>
        <taxon>Nectriaceae</taxon>
        <taxon>Dactylonectria</taxon>
    </lineage>
</organism>
<dbReference type="Pfam" id="PF04082">
    <property type="entry name" value="Fungal_trans"/>
    <property type="match status" value="1"/>
</dbReference>
<comment type="caution">
    <text evidence="5">The sequence shown here is derived from an EMBL/GenBank/DDBJ whole genome shotgun (WGS) entry which is preliminary data.</text>
</comment>
<evidence type="ECO:0000256" key="3">
    <source>
        <dbReference type="SAM" id="MobiDB-lite"/>
    </source>
</evidence>
<dbReference type="Pfam" id="PF00172">
    <property type="entry name" value="Zn_clus"/>
    <property type="match status" value="1"/>
</dbReference>
<protein>
    <submittedName>
        <fullName evidence="5">Fungal-specific transcription factor domain-containing protein</fullName>
    </submittedName>
</protein>
<dbReference type="CDD" id="cd00067">
    <property type="entry name" value="GAL4"/>
    <property type="match status" value="1"/>
</dbReference>
<evidence type="ECO:0000256" key="1">
    <source>
        <dbReference type="ARBA" id="ARBA00022723"/>
    </source>
</evidence>
<keyword evidence="6" id="KW-1185">Reference proteome</keyword>
<feature type="region of interest" description="Disordered" evidence="3">
    <location>
        <begin position="132"/>
        <end position="187"/>
    </location>
</feature>
<dbReference type="PROSITE" id="PS50048">
    <property type="entry name" value="ZN2_CY6_FUNGAL_2"/>
    <property type="match status" value="1"/>
</dbReference>
<name>A0A9P9JCW9_9HYPO</name>
<reference evidence="5" key="1">
    <citation type="journal article" date="2021" name="Nat. Commun.">
        <title>Genetic determinants of endophytism in the Arabidopsis root mycobiome.</title>
        <authorList>
            <person name="Mesny F."/>
            <person name="Miyauchi S."/>
            <person name="Thiergart T."/>
            <person name="Pickel B."/>
            <person name="Atanasova L."/>
            <person name="Karlsson M."/>
            <person name="Huettel B."/>
            <person name="Barry K.W."/>
            <person name="Haridas S."/>
            <person name="Chen C."/>
            <person name="Bauer D."/>
            <person name="Andreopoulos W."/>
            <person name="Pangilinan J."/>
            <person name="LaButti K."/>
            <person name="Riley R."/>
            <person name="Lipzen A."/>
            <person name="Clum A."/>
            <person name="Drula E."/>
            <person name="Henrissat B."/>
            <person name="Kohler A."/>
            <person name="Grigoriev I.V."/>
            <person name="Martin F.M."/>
            <person name="Hacquard S."/>
        </authorList>
    </citation>
    <scope>NUCLEOTIDE SEQUENCE</scope>
    <source>
        <strain evidence="5">MPI-CAGE-AT-0147</strain>
    </source>
</reference>
<evidence type="ECO:0000259" key="4">
    <source>
        <dbReference type="PROSITE" id="PS50048"/>
    </source>
</evidence>
<dbReference type="GO" id="GO:0003677">
    <property type="term" value="F:DNA binding"/>
    <property type="evidence" value="ECO:0007669"/>
    <property type="project" value="InterPro"/>
</dbReference>
<gene>
    <name evidence="5" type="ORF">EDB81DRAFT_785627</name>
</gene>
<keyword evidence="2" id="KW-0539">Nucleus</keyword>
<dbReference type="Gene3D" id="4.10.240.10">
    <property type="entry name" value="Zn(2)-C6 fungal-type DNA-binding domain"/>
    <property type="match status" value="1"/>
</dbReference>